<dbReference type="HOGENOM" id="CLU_030774_1_0_1"/>
<keyword evidence="2" id="KW-0472">Membrane</keyword>
<dbReference type="EMBL" id="JMSE01000431">
    <property type="protein sequence ID" value="KDN69952.1"/>
    <property type="molecule type" value="Genomic_DNA"/>
</dbReference>
<keyword evidence="2" id="KW-0812">Transmembrane</keyword>
<feature type="compositionally biased region" description="Polar residues" evidence="1">
    <location>
        <begin position="470"/>
        <end position="479"/>
    </location>
</feature>
<keyword evidence="2" id="KW-1133">Transmembrane helix</keyword>
<keyword evidence="4" id="KW-1185">Reference proteome</keyword>
<proteinExistence type="predicted"/>
<feature type="compositionally biased region" description="Low complexity" evidence="1">
    <location>
        <begin position="384"/>
        <end position="395"/>
    </location>
</feature>
<dbReference type="AlphaFoldDB" id="A0A066XLY4"/>
<feature type="region of interest" description="Disordered" evidence="1">
    <location>
        <begin position="158"/>
        <end position="210"/>
    </location>
</feature>
<reference evidence="4" key="1">
    <citation type="journal article" date="2014" name="Genome Announc.">
        <title>Draft genome sequence of Colletotrichum sublineola, a destructive pathogen of cultivated sorghum.</title>
        <authorList>
            <person name="Baroncelli R."/>
            <person name="Sanz-Martin J.M."/>
            <person name="Rech G.E."/>
            <person name="Sukno S.A."/>
            <person name="Thon M.R."/>
        </authorList>
    </citation>
    <scope>NUCLEOTIDE SEQUENCE [LARGE SCALE GENOMIC DNA]</scope>
    <source>
        <strain evidence="4">TX430BB</strain>
    </source>
</reference>
<feature type="compositionally biased region" description="Low complexity" evidence="1">
    <location>
        <begin position="291"/>
        <end position="307"/>
    </location>
</feature>
<dbReference type="OrthoDB" id="5431149at2759"/>
<feature type="transmembrane region" description="Helical" evidence="2">
    <location>
        <begin position="46"/>
        <end position="66"/>
    </location>
</feature>
<evidence type="ECO:0000256" key="1">
    <source>
        <dbReference type="SAM" id="MobiDB-lite"/>
    </source>
</evidence>
<evidence type="ECO:0000256" key="2">
    <source>
        <dbReference type="SAM" id="Phobius"/>
    </source>
</evidence>
<feature type="region of interest" description="Disordered" evidence="1">
    <location>
        <begin position="239"/>
        <end position="263"/>
    </location>
</feature>
<feature type="transmembrane region" description="Helical" evidence="2">
    <location>
        <begin position="120"/>
        <end position="146"/>
    </location>
</feature>
<evidence type="ECO:0008006" key="5">
    <source>
        <dbReference type="Google" id="ProtNLM"/>
    </source>
</evidence>
<sequence>MALPRALPVTAGALALIATITIVVIHAVLAAHITQNPPVRTSSILSSILETILLAIMGWMMSANLIRRSRSCSKRLISIMFGASVLTCTMATAASVATMICLSNAAKDLSDSVMGAEQTSFLIASSIALGLCFACQLIFIVIHFVLARLFVRQGAGSLHSDEESRKTPNVHIKSVPYHRTTPTFESRSRSASMGSQTPPQSSSGRSATETLSSIRSSLSNVVRPISSRTRLLPLREKMRASSIDSNHYRSRSSSVNEDPSFDSWDTSSVDMQSRLTVLGTSSPVPGRFLETIPASPTTSRSPSPGTPLDMDLKTPRPRRRSRSYSPAPMGSLRNPENTFTLQVSASECSLRRPEPAFTMQGSASESHIHPLFRSDSPDPPPMVTPGTVVTAAPDAGRVISDRKSVRRMRSGSLPSGPSPLSGTSSFENFFPSNPPSIKEEGELPSPQEEDEALGERQMTPPIPEWILTAGSRTSLTGYQSRKLRVDGDVEQSSHDDEGKQHADSN</sequence>
<dbReference type="STRING" id="1173701.A0A066XLY4"/>
<feature type="region of interest" description="Disordered" evidence="1">
    <location>
        <begin position="277"/>
        <end position="336"/>
    </location>
</feature>
<feature type="compositionally biased region" description="Polar residues" evidence="1">
    <location>
        <begin position="251"/>
        <end position="263"/>
    </location>
</feature>
<comment type="caution">
    <text evidence="3">The sequence shown here is derived from an EMBL/GenBank/DDBJ whole genome shotgun (WGS) entry which is preliminary data.</text>
</comment>
<name>A0A066XLY4_COLSU</name>
<dbReference type="OMA" id="YSQTMPI"/>
<dbReference type="eggNOG" id="ENOG502S6ST">
    <property type="taxonomic scope" value="Eukaryota"/>
</dbReference>
<feature type="compositionally biased region" description="Polar residues" evidence="1">
    <location>
        <begin position="180"/>
        <end position="210"/>
    </location>
</feature>
<accession>A0A066XLY4</accession>
<dbReference type="Proteomes" id="UP000027238">
    <property type="component" value="Unassembled WGS sequence"/>
</dbReference>
<gene>
    <name evidence="3" type="ORF">CSUB01_09201</name>
</gene>
<organism evidence="3 4">
    <name type="scientific">Colletotrichum sublineola</name>
    <name type="common">Sorghum anthracnose fungus</name>
    <dbReference type="NCBI Taxonomy" id="1173701"/>
    <lineage>
        <taxon>Eukaryota</taxon>
        <taxon>Fungi</taxon>
        <taxon>Dikarya</taxon>
        <taxon>Ascomycota</taxon>
        <taxon>Pezizomycotina</taxon>
        <taxon>Sordariomycetes</taxon>
        <taxon>Hypocreomycetidae</taxon>
        <taxon>Glomerellales</taxon>
        <taxon>Glomerellaceae</taxon>
        <taxon>Colletotrichum</taxon>
        <taxon>Colletotrichum graminicola species complex</taxon>
    </lineage>
</organism>
<feature type="region of interest" description="Disordered" evidence="1">
    <location>
        <begin position="374"/>
        <end position="505"/>
    </location>
</feature>
<feature type="compositionally biased region" description="Low complexity" evidence="1">
    <location>
        <begin position="410"/>
        <end position="425"/>
    </location>
</feature>
<evidence type="ECO:0000313" key="4">
    <source>
        <dbReference type="Proteomes" id="UP000027238"/>
    </source>
</evidence>
<evidence type="ECO:0000313" key="3">
    <source>
        <dbReference type="EMBL" id="KDN69952.1"/>
    </source>
</evidence>
<feature type="transmembrane region" description="Helical" evidence="2">
    <location>
        <begin position="78"/>
        <end position="100"/>
    </location>
</feature>
<protein>
    <recommendedName>
        <fullName evidence="5">UV excision repair protein</fullName>
    </recommendedName>
</protein>
<feature type="compositionally biased region" description="Basic and acidic residues" evidence="1">
    <location>
        <begin position="483"/>
        <end position="505"/>
    </location>
</feature>